<dbReference type="InterPro" id="IPR017937">
    <property type="entry name" value="Thioredoxin_CS"/>
</dbReference>
<evidence type="ECO:0000256" key="7">
    <source>
        <dbReference type="ARBA" id="ARBA00023002"/>
    </source>
</evidence>
<keyword evidence="10" id="KW-0676">Redox-active center</keyword>
<dbReference type="InterPro" id="IPR017905">
    <property type="entry name" value="ERV/ALR_sulphydryl_oxidase"/>
</dbReference>
<proteinExistence type="predicted"/>
<dbReference type="InterPro" id="IPR036774">
    <property type="entry name" value="ERV/ALR_sulphydryl_oxid_sf"/>
</dbReference>
<protein>
    <recommendedName>
        <fullName evidence="11">Sulfhydryl oxidase</fullName>
        <ecNumber evidence="11">1.8.3.2</ecNumber>
    </recommendedName>
</protein>
<feature type="chain" id="PRO_5025357292" description="Sulfhydryl oxidase" evidence="12">
    <location>
        <begin position="19"/>
        <end position="530"/>
    </location>
</feature>
<keyword evidence="16" id="KW-1185">Reference proteome</keyword>
<dbReference type="InterPro" id="IPR039798">
    <property type="entry name" value="Sulfhydryl_oxidase"/>
</dbReference>
<dbReference type="GO" id="GO:0006457">
    <property type="term" value="P:protein folding"/>
    <property type="evidence" value="ECO:0007669"/>
    <property type="project" value="TreeGrafter"/>
</dbReference>
<evidence type="ECO:0000256" key="1">
    <source>
        <dbReference type="ARBA" id="ARBA00001974"/>
    </source>
</evidence>
<evidence type="ECO:0000256" key="6">
    <source>
        <dbReference type="ARBA" id="ARBA00022827"/>
    </source>
</evidence>
<dbReference type="CDD" id="cd02992">
    <property type="entry name" value="PDI_a_QSOX"/>
    <property type="match status" value="1"/>
</dbReference>
<evidence type="ECO:0000256" key="8">
    <source>
        <dbReference type="ARBA" id="ARBA00023157"/>
    </source>
</evidence>
<evidence type="ECO:0000256" key="9">
    <source>
        <dbReference type="ARBA" id="ARBA00023180"/>
    </source>
</evidence>
<dbReference type="PROSITE" id="PS51324">
    <property type="entry name" value="ERV_ALR"/>
    <property type="match status" value="1"/>
</dbReference>
<dbReference type="GO" id="GO:0000139">
    <property type="term" value="C:Golgi membrane"/>
    <property type="evidence" value="ECO:0007669"/>
    <property type="project" value="TreeGrafter"/>
</dbReference>
<feature type="transmembrane region" description="Helical" evidence="11">
    <location>
        <begin position="466"/>
        <end position="490"/>
    </location>
</feature>
<evidence type="ECO:0000259" key="14">
    <source>
        <dbReference type="PROSITE" id="PS51352"/>
    </source>
</evidence>
<keyword evidence="7 11" id="KW-0560">Oxidoreductase</keyword>
<dbReference type="GO" id="GO:0003756">
    <property type="term" value="F:protein disulfide isomerase activity"/>
    <property type="evidence" value="ECO:0007669"/>
    <property type="project" value="TreeGrafter"/>
</dbReference>
<accession>A0A6D2KFB2</accession>
<comment type="caution">
    <text evidence="15">The sequence shown here is derived from an EMBL/GenBank/DDBJ whole genome shotgun (WGS) entry which is preliminary data.</text>
</comment>
<comment type="subcellular location">
    <subcellularLocation>
        <location evidence="2">Secreted</location>
    </subcellularLocation>
</comment>
<evidence type="ECO:0000256" key="10">
    <source>
        <dbReference type="ARBA" id="ARBA00023284"/>
    </source>
</evidence>
<keyword evidence="11" id="KW-0812">Transmembrane</keyword>
<keyword evidence="6 11" id="KW-0274">FAD</keyword>
<gene>
    <name evidence="15" type="ORF">MERR_LOCUS33645</name>
</gene>
<organism evidence="15 16">
    <name type="scientific">Microthlaspi erraticum</name>
    <dbReference type="NCBI Taxonomy" id="1685480"/>
    <lineage>
        <taxon>Eukaryota</taxon>
        <taxon>Viridiplantae</taxon>
        <taxon>Streptophyta</taxon>
        <taxon>Embryophyta</taxon>
        <taxon>Tracheophyta</taxon>
        <taxon>Spermatophyta</taxon>
        <taxon>Magnoliopsida</taxon>
        <taxon>eudicotyledons</taxon>
        <taxon>Gunneridae</taxon>
        <taxon>Pentapetalae</taxon>
        <taxon>rosids</taxon>
        <taxon>malvids</taxon>
        <taxon>Brassicales</taxon>
        <taxon>Brassicaceae</taxon>
        <taxon>Coluteocarpeae</taxon>
        <taxon>Microthlaspi</taxon>
    </lineage>
</organism>
<dbReference type="AlphaFoldDB" id="A0A6D2KFB2"/>
<keyword evidence="9" id="KW-0325">Glycoprotein</keyword>
<keyword evidence="3" id="KW-0964">Secreted</keyword>
<evidence type="ECO:0000256" key="4">
    <source>
        <dbReference type="ARBA" id="ARBA00022630"/>
    </source>
</evidence>
<dbReference type="EC" id="1.8.3.2" evidence="11"/>
<feature type="signal peptide" evidence="12">
    <location>
        <begin position="1"/>
        <end position="18"/>
    </location>
</feature>
<evidence type="ECO:0000313" key="16">
    <source>
        <dbReference type="Proteomes" id="UP000467841"/>
    </source>
</evidence>
<evidence type="ECO:0000256" key="12">
    <source>
        <dbReference type="SAM" id="SignalP"/>
    </source>
</evidence>
<dbReference type="Pfam" id="PF04777">
    <property type="entry name" value="Evr1_Alr"/>
    <property type="match status" value="1"/>
</dbReference>
<evidence type="ECO:0000256" key="3">
    <source>
        <dbReference type="ARBA" id="ARBA00022525"/>
    </source>
</evidence>
<dbReference type="GO" id="GO:0005615">
    <property type="term" value="C:extracellular space"/>
    <property type="evidence" value="ECO:0007669"/>
    <property type="project" value="TreeGrafter"/>
</dbReference>
<keyword evidence="8" id="KW-1015">Disulfide bond</keyword>
<name>A0A6D2KFB2_9BRAS</name>
<comment type="cofactor">
    <cofactor evidence="1 11">
        <name>FAD</name>
        <dbReference type="ChEBI" id="CHEBI:57692"/>
    </cofactor>
</comment>
<dbReference type="PROSITE" id="PS00194">
    <property type="entry name" value="THIOREDOXIN_1"/>
    <property type="match status" value="1"/>
</dbReference>
<feature type="domain" description="Thioredoxin" evidence="14">
    <location>
        <begin position="8"/>
        <end position="170"/>
    </location>
</feature>
<dbReference type="Gene3D" id="1.20.120.310">
    <property type="entry name" value="ERV/ALR sulfhydryl oxidase domain"/>
    <property type="match status" value="1"/>
</dbReference>
<feature type="domain" description="ERV/ALR sulfhydryl oxidase" evidence="13">
    <location>
        <begin position="297"/>
        <end position="399"/>
    </location>
</feature>
<dbReference type="SUPFAM" id="SSF52833">
    <property type="entry name" value="Thioredoxin-like"/>
    <property type="match status" value="1"/>
</dbReference>
<keyword evidence="4 11" id="KW-0285">Flavoprotein</keyword>
<dbReference type="Proteomes" id="UP000467841">
    <property type="component" value="Unassembled WGS sequence"/>
</dbReference>
<dbReference type="FunFam" id="1.20.120.310:FF:000004">
    <property type="entry name" value="Sulfhydryl oxidase"/>
    <property type="match status" value="1"/>
</dbReference>
<dbReference type="OrthoDB" id="59470at2759"/>
<evidence type="ECO:0000256" key="2">
    <source>
        <dbReference type="ARBA" id="ARBA00004613"/>
    </source>
</evidence>
<dbReference type="Pfam" id="PF00085">
    <property type="entry name" value="Thioredoxin"/>
    <property type="match status" value="1"/>
</dbReference>
<dbReference type="InterPro" id="IPR036249">
    <property type="entry name" value="Thioredoxin-like_sf"/>
</dbReference>
<dbReference type="EMBL" id="CACVBM020001345">
    <property type="protein sequence ID" value="CAA7046410.1"/>
    <property type="molecule type" value="Genomic_DNA"/>
</dbReference>
<evidence type="ECO:0000313" key="15">
    <source>
        <dbReference type="EMBL" id="CAA7046410.1"/>
    </source>
</evidence>
<dbReference type="GO" id="GO:0016971">
    <property type="term" value="F:flavin-dependent sulfhydryl oxidase activity"/>
    <property type="evidence" value="ECO:0007669"/>
    <property type="project" value="InterPro"/>
</dbReference>
<keyword evidence="11" id="KW-0472">Membrane</keyword>
<dbReference type="PANTHER" id="PTHR22897">
    <property type="entry name" value="QUIESCIN Q6-RELATED SULFHYDRYL OXIDASE"/>
    <property type="match status" value="1"/>
</dbReference>
<dbReference type="PANTHER" id="PTHR22897:SF21">
    <property type="entry name" value="SULFHYDRYL OXIDASE 1"/>
    <property type="match status" value="1"/>
</dbReference>
<dbReference type="FunFam" id="3.40.30.10:FF:000244">
    <property type="entry name" value="Sulfhydryl oxidase"/>
    <property type="match status" value="1"/>
</dbReference>
<evidence type="ECO:0000256" key="11">
    <source>
        <dbReference type="RuleBase" id="RU371123"/>
    </source>
</evidence>
<evidence type="ECO:0000256" key="5">
    <source>
        <dbReference type="ARBA" id="ARBA00022729"/>
    </source>
</evidence>
<sequence>MSLIHLFLLAGLVSLEAAASFSPGSRSILRDIGNDISDQKDYAVELNSTNFDSVFQNTPAKYAILEFFAHWCPACRNYKPHYEKVARLFNGADAIHPGLVLMTRVDCAAKMNVKLCDKFSINHYPMLFWGPPRKFVGGSWDPKQEKSEISVVEEWRTADLLLSWINKQIGSSYGLDDQKFGNKHLLPNISDHEQISQAIYDIEEATEEAFDHILALKAIKSAETSTSFIRFLQLLVAHHPSKRCRKGSADILMNFDELCPSGQCSYDQESGAKDSLRNYHICGKDVPRGYYMFCRGSKNETRGFSCGLWVLMHSLSVRIEDGESQFAFTTICDFINNFFMCDDCRRHFHDMCLSVKTPFKKARDIVLWLWSTHNKVNERLKKDEASLGTGDPKFPKMIWPPKQLCPSCYLSSTEKTIDWDHDEVYKFLKKYYGEKLVSSYKKSGVSVSKEEVVAAAEETAVRSNALVVPVGAALAIALASCAFGALACYWRTQQKNRKYYHNPHYLKRYNSNYMVMNTFSNSDNERIKER</sequence>
<dbReference type="InterPro" id="IPR013766">
    <property type="entry name" value="Thioredoxin_domain"/>
</dbReference>
<comment type="catalytic activity">
    <reaction evidence="11">
        <text>2 R'C(R)SH + O2 = R'C(R)S-S(R)CR' + H2O2</text>
        <dbReference type="Rhea" id="RHEA:17357"/>
        <dbReference type="ChEBI" id="CHEBI:15379"/>
        <dbReference type="ChEBI" id="CHEBI:16240"/>
        <dbReference type="ChEBI" id="CHEBI:16520"/>
        <dbReference type="ChEBI" id="CHEBI:17412"/>
        <dbReference type="EC" id="1.8.3.2"/>
    </reaction>
</comment>
<dbReference type="Gene3D" id="3.40.30.10">
    <property type="entry name" value="Glutaredoxin"/>
    <property type="match status" value="1"/>
</dbReference>
<reference evidence="15" key="1">
    <citation type="submission" date="2020-01" db="EMBL/GenBank/DDBJ databases">
        <authorList>
            <person name="Mishra B."/>
        </authorList>
    </citation>
    <scope>NUCLEOTIDE SEQUENCE [LARGE SCALE GENOMIC DNA]</scope>
</reference>
<evidence type="ECO:0000259" key="13">
    <source>
        <dbReference type="PROSITE" id="PS51324"/>
    </source>
</evidence>
<dbReference type="PROSITE" id="PS51352">
    <property type="entry name" value="THIOREDOXIN_2"/>
    <property type="match status" value="1"/>
</dbReference>
<keyword evidence="11" id="KW-1133">Transmembrane helix</keyword>
<keyword evidence="5 12" id="KW-0732">Signal</keyword>
<dbReference type="SUPFAM" id="SSF69000">
    <property type="entry name" value="FAD-dependent thiol oxidase"/>
    <property type="match status" value="1"/>
</dbReference>